<accession>A0A517YI72</accession>
<dbReference type="AlphaFoldDB" id="A0A517YI72"/>
<organism evidence="2 3">
    <name type="scientific">Anatilimnocola aggregata</name>
    <dbReference type="NCBI Taxonomy" id="2528021"/>
    <lineage>
        <taxon>Bacteria</taxon>
        <taxon>Pseudomonadati</taxon>
        <taxon>Planctomycetota</taxon>
        <taxon>Planctomycetia</taxon>
        <taxon>Pirellulales</taxon>
        <taxon>Pirellulaceae</taxon>
        <taxon>Anatilimnocola</taxon>
    </lineage>
</organism>
<protein>
    <recommendedName>
        <fullName evidence="1">Putative phage metallopeptidase domain-containing protein</fullName>
    </recommendedName>
</protein>
<dbReference type="RefSeq" id="WP_238397556.1">
    <property type="nucleotide sequence ID" value="NZ_CP036274.1"/>
</dbReference>
<feature type="domain" description="Putative phage metallopeptidase" evidence="1">
    <location>
        <begin position="77"/>
        <end position="145"/>
    </location>
</feature>
<keyword evidence="3" id="KW-1185">Reference proteome</keyword>
<proteinExistence type="predicted"/>
<dbReference type="Pfam" id="PF18894">
    <property type="entry name" value="PhageMetallopep"/>
    <property type="match status" value="1"/>
</dbReference>
<evidence type="ECO:0000259" key="1">
    <source>
        <dbReference type="Pfam" id="PF18894"/>
    </source>
</evidence>
<evidence type="ECO:0000313" key="2">
    <source>
        <dbReference type="EMBL" id="QDU29930.1"/>
    </source>
</evidence>
<gene>
    <name evidence="2" type="ORF">ETAA8_50470</name>
</gene>
<dbReference type="EMBL" id="CP036274">
    <property type="protein sequence ID" value="QDU29930.1"/>
    <property type="molecule type" value="Genomic_DNA"/>
</dbReference>
<reference evidence="2 3" key="1">
    <citation type="submission" date="2019-02" db="EMBL/GenBank/DDBJ databases">
        <title>Deep-cultivation of Planctomycetes and their phenomic and genomic characterization uncovers novel biology.</title>
        <authorList>
            <person name="Wiegand S."/>
            <person name="Jogler M."/>
            <person name="Boedeker C."/>
            <person name="Pinto D."/>
            <person name="Vollmers J."/>
            <person name="Rivas-Marin E."/>
            <person name="Kohn T."/>
            <person name="Peeters S.H."/>
            <person name="Heuer A."/>
            <person name="Rast P."/>
            <person name="Oberbeckmann S."/>
            <person name="Bunk B."/>
            <person name="Jeske O."/>
            <person name="Meyerdierks A."/>
            <person name="Storesund J.E."/>
            <person name="Kallscheuer N."/>
            <person name="Luecker S."/>
            <person name="Lage O.M."/>
            <person name="Pohl T."/>
            <person name="Merkel B.J."/>
            <person name="Hornburger P."/>
            <person name="Mueller R.-W."/>
            <person name="Bruemmer F."/>
            <person name="Labrenz M."/>
            <person name="Spormann A.M."/>
            <person name="Op den Camp H."/>
            <person name="Overmann J."/>
            <person name="Amann R."/>
            <person name="Jetten M.S.M."/>
            <person name="Mascher T."/>
            <person name="Medema M.H."/>
            <person name="Devos D.P."/>
            <person name="Kaster A.-K."/>
            <person name="Ovreas L."/>
            <person name="Rohde M."/>
            <person name="Galperin M.Y."/>
            <person name="Jogler C."/>
        </authorList>
    </citation>
    <scope>NUCLEOTIDE SEQUENCE [LARGE SCALE GENOMIC DNA]</scope>
    <source>
        <strain evidence="2 3">ETA_A8</strain>
    </source>
</reference>
<name>A0A517YI72_9BACT</name>
<sequence length="211" mass="24485">MAPLSKQPNQARWLLPDAAPLPPFDFCLAMRLLGQDMVARTPSLGHVDFTKIATVFAQARKRVNYGLYASLTPLRFKDGTTTTKRRGRMYTVQRLHDSAGNELLYILTFYLPRFQDLDLREKLITIFHELWHISPKFDGDIRRHEGRCFAHTGSQAKYDEHMGVLVDEWLAQRPPEALWSFLKLDFNQLHARWGRVTGQRVSRPRLIPVTK</sequence>
<dbReference type="Proteomes" id="UP000315017">
    <property type="component" value="Chromosome"/>
</dbReference>
<dbReference type="InterPro" id="IPR043998">
    <property type="entry name" value="Put_Metallopep"/>
</dbReference>
<evidence type="ECO:0000313" key="3">
    <source>
        <dbReference type="Proteomes" id="UP000315017"/>
    </source>
</evidence>
<dbReference type="KEGG" id="aagg:ETAA8_50470"/>